<accession>A0ABT7DVH4</accession>
<comment type="caution">
    <text evidence="2">The sequence shown here is derived from an EMBL/GenBank/DDBJ whole genome shotgun (WGS) entry which is preliminary data.</text>
</comment>
<dbReference type="RefSeq" id="WP_284100371.1">
    <property type="nucleotide sequence ID" value="NZ_JARRAF010000007.1"/>
</dbReference>
<gene>
    <name evidence="2" type="ORF">PZA18_08415</name>
</gene>
<protein>
    <submittedName>
        <fullName evidence="2">Uncharacterized protein</fullName>
    </submittedName>
</protein>
<feature type="compositionally biased region" description="Basic and acidic residues" evidence="1">
    <location>
        <begin position="26"/>
        <end position="42"/>
    </location>
</feature>
<proteinExistence type="predicted"/>
<organism evidence="2 3">
    <name type="scientific">Parachitinimonas caeni</name>
    <dbReference type="NCBI Taxonomy" id="3031301"/>
    <lineage>
        <taxon>Bacteria</taxon>
        <taxon>Pseudomonadati</taxon>
        <taxon>Pseudomonadota</taxon>
        <taxon>Betaproteobacteria</taxon>
        <taxon>Neisseriales</taxon>
        <taxon>Chitinibacteraceae</taxon>
        <taxon>Parachitinimonas</taxon>
    </lineage>
</organism>
<reference evidence="2" key="1">
    <citation type="submission" date="2023-03" db="EMBL/GenBank/DDBJ databases">
        <title>Chitinimonas shenzhenensis gen. nov., sp. nov., a novel member of family Burkholderiaceae isolated from activated sludge collected in Shen Zhen, China.</title>
        <authorList>
            <person name="Wang X."/>
        </authorList>
    </citation>
    <scope>NUCLEOTIDE SEQUENCE</scope>
    <source>
        <strain evidence="2">DQS-5</strain>
    </source>
</reference>
<dbReference type="Proteomes" id="UP001172778">
    <property type="component" value="Unassembled WGS sequence"/>
</dbReference>
<evidence type="ECO:0000313" key="2">
    <source>
        <dbReference type="EMBL" id="MDK2124068.1"/>
    </source>
</evidence>
<sequence>MKQERVIAFNTAWEIPAELLDQVAGGKKEEEKSDCVKTDSGKDNFCSDPNNPKQKL</sequence>
<name>A0ABT7DVH4_9NEIS</name>
<feature type="region of interest" description="Disordered" evidence="1">
    <location>
        <begin position="24"/>
        <end position="56"/>
    </location>
</feature>
<feature type="compositionally biased region" description="Polar residues" evidence="1">
    <location>
        <begin position="47"/>
        <end position="56"/>
    </location>
</feature>
<evidence type="ECO:0000313" key="3">
    <source>
        <dbReference type="Proteomes" id="UP001172778"/>
    </source>
</evidence>
<keyword evidence="3" id="KW-1185">Reference proteome</keyword>
<dbReference type="EMBL" id="JARRAF010000007">
    <property type="protein sequence ID" value="MDK2124068.1"/>
    <property type="molecule type" value="Genomic_DNA"/>
</dbReference>
<evidence type="ECO:0000256" key="1">
    <source>
        <dbReference type="SAM" id="MobiDB-lite"/>
    </source>
</evidence>